<dbReference type="InterPro" id="IPR014755">
    <property type="entry name" value="Cu-Rt/internalin_Ig-like"/>
</dbReference>
<evidence type="ECO:0000256" key="4">
    <source>
        <dbReference type="ARBA" id="ARBA00022723"/>
    </source>
</evidence>
<keyword evidence="5 10" id="KW-0732">Signal</keyword>
<feature type="transmembrane region" description="Helical" evidence="9">
    <location>
        <begin position="310"/>
        <end position="332"/>
    </location>
</feature>
<sequence length="517" mass="53441">MGLVWLALAPSAALAHASLVASDPANEAVLTTAPATLTLRFNEAVEPLALRLIDARGTATPIVQIDRDGDNLVLTPPAPLGEGVHLLSWRVISEDGHPVGGSLSFSIGRADTALPTLEVTGHAPRRAAIWLARLAIYLGLFVGAGGAFFLAWVPRSQPDRGTTIGCAVISLVGLAAVAVSTALQGLDMADLPLRRLLSTAAWASGMQGSFGHAAAIAVVALLCGLVSLASRGRAAKTWSLIALLGTGAALAASGHAATANPRWVTMTSVFVHGVCLAYWIGALLPLGLALRAGADRGRDSLAAFSRTIPFAVGALLASGVALAVVQLGRVAALWTTSYGQVLCVKIALVLLLLAFALLNRRLTPGALAGAERPRRALRRSIAAELIVVAAILGVVALWRFTPPPRALAAATDSSVTYLHAERAMAQVTVAPGRAGPIDITVELEAPDHTPLRAQALTVTLSNPAMGIEPAAADAQSLGSGQWRVRMVAPVPGRWTLSLGILISDFNKIVVEGPILIR</sequence>
<gene>
    <name evidence="13" type="ORF">OO17_23730</name>
</gene>
<dbReference type="PATRIC" id="fig|1076.23.peg.5676"/>
<evidence type="ECO:0000259" key="11">
    <source>
        <dbReference type="Pfam" id="PF04234"/>
    </source>
</evidence>
<dbReference type="AlphaFoldDB" id="A0A0D7E9C8"/>
<evidence type="ECO:0000256" key="5">
    <source>
        <dbReference type="ARBA" id="ARBA00022729"/>
    </source>
</evidence>
<keyword evidence="6 9" id="KW-1133">Transmembrane helix</keyword>
<keyword evidence="3 9" id="KW-0812">Transmembrane</keyword>
<dbReference type="Pfam" id="PF04234">
    <property type="entry name" value="CopC"/>
    <property type="match status" value="1"/>
</dbReference>
<keyword evidence="7" id="KW-0186">Copper</keyword>
<proteinExistence type="predicted"/>
<organism evidence="13 14">
    <name type="scientific">Rhodopseudomonas palustris</name>
    <dbReference type="NCBI Taxonomy" id="1076"/>
    <lineage>
        <taxon>Bacteria</taxon>
        <taxon>Pseudomonadati</taxon>
        <taxon>Pseudomonadota</taxon>
        <taxon>Alphaproteobacteria</taxon>
        <taxon>Hyphomicrobiales</taxon>
        <taxon>Nitrobacteraceae</taxon>
        <taxon>Rhodopseudomonas</taxon>
    </lineage>
</organism>
<dbReference type="Pfam" id="PF05425">
    <property type="entry name" value="CopD"/>
    <property type="match status" value="1"/>
</dbReference>
<comment type="subcellular location">
    <subcellularLocation>
        <location evidence="1">Cell membrane</location>
        <topology evidence="1">Multi-pass membrane protein</topology>
    </subcellularLocation>
</comment>
<feature type="domain" description="Copper resistance protein D" evidence="12">
    <location>
        <begin position="301"/>
        <end position="398"/>
    </location>
</feature>
<feature type="chain" id="PRO_5002318917" evidence="10">
    <location>
        <begin position="18"/>
        <end position="517"/>
    </location>
</feature>
<feature type="transmembrane region" description="Helical" evidence="9">
    <location>
        <begin position="206"/>
        <end position="226"/>
    </location>
</feature>
<dbReference type="SUPFAM" id="SSF81296">
    <property type="entry name" value="E set domains"/>
    <property type="match status" value="1"/>
</dbReference>
<feature type="domain" description="CopC" evidence="11">
    <location>
        <begin position="16"/>
        <end position="107"/>
    </location>
</feature>
<dbReference type="Proteomes" id="UP000032515">
    <property type="component" value="Unassembled WGS sequence"/>
</dbReference>
<evidence type="ECO:0000313" key="14">
    <source>
        <dbReference type="Proteomes" id="UP000032515"/>
    </source>
</evidence>
<feature type="transmembrane region" description="Helical" evidence="9">
    <location>
        <begin position="269"/>
        <end position="290"/>
    </location>
</feature>
<dbReference type="PANTHER" id="PTHR34820">
    <property type="entry name" value="INNER MEMBRANE PROTEIN YEBZ"/>
    <property type="match status" value="1"/>
</dbReference>
<dbReference type="OrthoDB" id="8374223at2"/>
<evidence type="ECO:0000256" key="2">
    <source>
        <dbReference type="ARBA" id="ARBA00022475"/>
    </source>
</evidence>
<comment type="caution">
    <text evidence="13">The sequence shown here is derived from an EMBL/GenBank/DDBJ whole genome shotgun (WGS) entry which is preliminary data.</text>
</comment>
<keyword evidence="8 9" id="KW-0472">Membrane</keyword>
<evidence type="ECO:0000259" key="12">
    <source>
        <dbReference type="Pfam" id="PF05425"/>
    </source>
</evidence>
<keyword evidence="2" id="KW-1003">Cell membrane</keyword>
<dbReference type="InterPro" id="IPR008457">
    <property type="entry name" value="Cu-R_CopD_dom"/>
</dbReference>
<accession>A0A0D7E9C8</accession>
<feature type="transmembrane region" description="Helical" evidence="9">
    <location>
        <begin position="238"/>
        <end position="257"/>
    </location>
</feature>
<dbReference type="GO" id="GO:0005507">
    <property type="term" value="F:copper ion binding"/>
    <property type="evidence" value="ECO:0007669"/>
    <property type="project" value="InterPro"/>
</dbReference>
<dbReference type="Gene3D" id="2.60.40.1220">
    <property type="match status" value="1"/>
</dbReference>
<name>A0A0D7E9C8_RHOPL</name>
<evidence type="ECO:0000256" key="7">
    <source>
        <dbReference type="ARBA" id="ARBA00023008"/>
    </source>
</evidence>
<evidence type="ECO:0000256" key="10">
    <source>
        <dbReference type="SAM" id="SignalP"/>
    </source>
</evidence>
<feature type="transmembrane region" description="Helical" evidence="9">
    <location>
        <begin position="130"/>
        <end position="152"/>
    </location>
</feature>
<feature type="transmembrane region" description="Helical" evidence="9">
    <location>
        <begin position="380"/>
        <end position="400"/>
    </location>
</feature>
<evidence type="ECO:0000256" key="1">
    <source>
        <dbReference type="ARBA" id="ARBA00004651"/>
    </source>
</evidence>
<evidence type="ECO:0000256" key="3">
    <source>
        <dbReference type="ARBA" id="ARBA00022692"/>
    </source>
</evidence>
<dbReference type="PANTHER" id="PTHR34820:SF4">
    <property type="entry name" value="INNER MEMBRANE PROTEIN YEBZ"/>
    <property type="match status" value="1"/>
</dbReference>
<evidence type="ECO:0000256" key="6">
    <source>
        <dbReference type="ARBA" id="ARBA00022989"/>
    </source>
</evidence>
<dbReference type="InterPro" id="IPR007348">
    <property type="entry name" value="CopC_dom"/>
</dbReference>
<feature type="transmembrane region" description="Helical" evidence="9">
    <location>
        <begin position="164"/>
        <end position="186"/>
    </location>
</feature>
<dbReference type="InterPro" id="IPR014756">
    <property type="entry name" value="Ig_E-set"/>
</dbReference>
<keyword evidence="4" id="KW-0479">Metal-binding</keyword>
<feature type="signal peptide" evidence="10">
    <location>
        <begin position="1"/>
        <end position="17"/>
    </location>
</feature>
<protein>
    <submittedName>
        <fullName evidence="13">Copper resistance protein</fullName>
    </submittedName>
</protein>
<evidence type="ECO:0000256" key="8">
    <source>
        <dbReference type="ARBA" id="ARBA00023136"/>
    </source>
</evidence>
<evidence type="ECO:0000256" key="9">
    <source>
        <dbReference type="SAM" id="Phobius"/>
    </source>
</evidence>
<dbReference type="InterPro" id="IPR032694">
    <property type="entry name" value="CopC/D"/>
</dbReference>
<evidence type="ECO:0000313" key="13">
    <source>
        <dbReference type="EMBL" id="KIZ37373.1"/>
    </source>
</evidence>
<feature type="transmembrane region" description="Helical" evidence="9">
    <location>
        <begin position="338"/>
        <end position="359"/>
    </location>
</feature>
<reference evidence="13 14" key="1">
    <citation type="submission" date="2014-11" db="EMBL/GenBank/DDBJ databases">
        <title>Genomics and ecophysiology of heterotrophic nitrogen fixing bacteria isolated from estuarine surface water.</title>
        <authorList>
            <person name="Bentzon-Tilia M."/>
            <person name="Severin I."/>
            <person name="Hansen L.H."/>
            <person name="Riemann L."/>
        </authorList>
    </citation>
    <scope>NUCLEOTIDE SEQUENCE [LARGE SCALE GENOMIC DNA]</scope>
    <source>
        <strain evidence="13 14">BAL398</strain>
    </source>
</reference>
<dbReference type="GO" id="GO:0042597">
    <property type="term" value="C:periplasmic space"/>
    <property type="evidence" value="ECO:0007669"/>
    <property type="project" value="InterPro"/>
</dbReference>
<dbReference type="GO" id="GO:0046688">
    <property type="term" value="P:response to copper ion"/>
    <property type="evidence" value="ECO:0007669"/>
    <property type="project" value="InterPro"/>
</dbReference>
<dbReference type="EMBL" id="JXXE01000538">
    <property type="protein sequence ID" value="KIZ37373.1"/>
    <property type="molecule type" value="Genomic_DNA"/>
</dbReference>
<dbReference type="GO" id="GO:0006825">
    <property type="term" value="P:copper ion transport"/>
    <property type="evidence" value="ECO:0007669"/>
    <property type="project" value="InterPro"/>
</dbReference>
<dbReference type="GO" id="GO:0005886">
    <property type="term" value="C:plasma membrane"/>
    <property type="evidence" value="ECO:0007669"/>
    <property type="project" value="UniProtKB-SubCell"/>
</dbReference>